<dbReference type="AlphaFoldDB" id="U2FRS8"/>
<dbReference type="Gene3D" id="3.80.30.20">
    <property type="entry name" value="tm_1862 like domain"/>
    <property type="match status" value="1"/>
</dbReference>
<dbReference type="STRING" id="1033810.HLPCO_000335"/>
<dbReference type="InterPro" id="IPR006638">
    <property type="entry name" value="Elp3/MiaA/NifB-like_rSAM"/>
</dbReference>
<evidence type="ECO:0000313" key="5">
    <source>
        <dbReference type="EMBL" id="ERJ13669.1"/>
    </source>
</evidence>
<evidence type="ECO:0000256" key="3">
    <source>
        <dbReference type="RuleBase" id="RU364116"/>
    </source>
</evidence>
<dbReference type="InterPro" id="IPR007197">
    <property type="entry name" value="rSAM"/>
</dbReference>
<dbReference type="OrthoDB" id="9808022at2"/>
<keyword evidence="3" id="KW-0949">S-adenosyl-L-methionine</keyword>
<dbReference type="InParanoid" id="U2FRS8"/>
<keyword evidence="3" id="KW-0479">Metal-binding</keyword>
<dbReference type="InterPro" id="IPR058240">
    <property type="entry name" value="rSAM_sf"/>
</dbReference>
<dbReference type="eggNOG" id="COG0635">
    <property type="taxonomic scope" value="Bacteria"/>
</dbReference>
<dbReference type="InterPro" id="IPR004559">
    <property type="entry name" value="HemW-like"/>
</dbReference>
<keyword evidence="6" id="KW-1185">Reference proteome</keyword>
<keyword evidence="3" id="KW-0004">4Fe-4S</keyword>
<dbReference type="SFLD" id="SFLDF00288">
    <property type="entry name" value="HemN-like__clustered_with_nucl"/>
    <property type="match status" value="1"/>
</dbReference>
<dbReference type="EMBL" id="AFNU02000001">
    <property type="protein sequence ID" value="ERJ13669.1"/>
    <property type="molecule type" value="Genomic_DNA"/>
</dbReference>
<evidence type="ECO:0000313" key="6">
    <source>
        <dbReference type="Proteomes" id="UP000005707"/>
    </source>
</evidence>
<reference evidence="5 6" key="1">
    <citation type="journal article" date="2011" name="J. Bacteriol.">
        <title>Genome sequence of Haloplasma contractile, an unusual contractile bacterium from a deep-sea anoxic brine lake.</title>
        <authorList>
            <person name="Antunes A."/>
            <person name="Alam I."/>
            <person name="El Dorry H."/>
            <person name="Siam R."/>
            <person name="Robertson A."/>
            <person name="Bajic V.B."/>
            <person name="Stingl U."/>
        </authorList>
    </citation>
    <scope>NUCLEOTIDE SEQUENCE [LARGE SCALE GENOMIC DNA]</scope>
    <source>
        <strain evidence="5 6">SSD-17B</strain>
    </source>
</reference>
<comment type="function">
    <text evidence="3">Probably acts as a heme chaperone, transferring heme to an unknown acceptor. Binds one molecule of heme per monomer, possibly covalently. Binds 1 [4Fe-4S] cluster. The cluster is coordinated with 3 cysteines and an exchangeable S-adenosyl-L-methionine.</text>
</comment>
<protein>
    <recommendedName>
        <fullName evidence="2 3">Heme chaperone HemW</fullName>
    </recommendedName>
</protein>
<comment type="caution">
    <text evidence="5">The sequence shown here is derived from an EMBL/GenBank/DDBJ whole genome shotgun (WGS) entry which is preliminary data.</text>
</comment>
<proteinExistence type="inferred from homology"/>
<gene>
    <name evidence="5" type="primary">hemN</name>
    <name evidence="5" type="ORF">HLPCO_000335</name>
</gene>
<dbReference type="PANTHER" id="PTHR13932:SF5">
    <property type="entry name" value="RADICAL S-ADENOSYL METHIONINE DOMAIN-CONTAINING PROTEIN 1, MITOCHONDRIAL"/>
    <property type="match status" value="1"/>
</dbReference>
<dbReference type="GO" id="GO:0005737">
    <property type="term" value="C:cytoplasm"/>
    <property type="evidence" value="ECO:0007669"/>
    <property type="project" value="UniProtKB-SubCell"/>
</dbReference>
<keyword evidence="3" id="KW-0349">Heme</keyword>
<dbReference type="SFLD" id="SFLDF00562">
    <property type="entry name" value="HemN-like__clustered_with_heat"/>
    <property type="match status" value="1"/>
</dbReference>
<dbReference type="SFLD" id="SFLDG01065">
    <property type="entry name" value="anaerobic_coproporphyrinogen-I"/>
    <property type="match status" value="1"/>
</dbReference>
<dbReference type="InterPro" id="IPR034505">
    <property type="entry name" value="Coproporphyrinogen-III_oxidase"/>
</dbReference>
<dbReference type="GO" id="GO:0051539">
    <property type="term" value="F:4 iron, 4 sulfur cluster binding"/>
    <property type="evidence" value="ECO:0007669"/>
    <property type="project" value="UniProtKB-UniRule"/>
</dbReference>
<dbReference type="FunCoup" id="U2FRS8">
    <property type="interactions" value="361"/>
</dbReference>
<dbReference type="Pfam" id="PF04055">
    <property type="entry name" value="Radical_SAM"/>
    <property type="match status" value="1"/>
</dbReference>
<keyword evidence="3" id="KW-0408">Iron</keyword>
<organism evidence="5 6">
    <name type="scientific">Haloplasma contractile SSD-17B</name>
    <dbReference type="NCBI Taxonomy" id="1033810"/>
    <lineage>
        <taxon>Bacteria</taxon>
        <taxon>Bacillati</taxon>
        <taxon>Mycoplasmatota</taxon>
        <taxon>Mollicutes</taxon>
        <taxon>Haloplasmatales</taxon>
        <taxon>Haloplasmataceae</taxon>
        <taxon>Haloplasma</taxon>
    </lineage>
</organism>
<keyword evidence="5" id="KW-0560">Oxidoreductase</keyword>
<dbReference type="GO" id="GO:0004109">
    <property type="term" value="F:coproporphyrinogen oxidase activity"/>
    <property type="evidence" value="ECO:0007669"/>
    <property type="project" value="InterPro"/>
</dbReference>
<dbReference type="Proteomes" id="UP000005707">
    <property type="component" value="Unassembled WGS sequence"/>
</dbReference>
<evidence type="ECO:0000256" key="1">
    <source>
        <dbReference type="ARBA" id="ARBA00006100"/>
    </source>
</evidence>
<keyword evidence="3" id="KW-0143">Chaperone</keyword>
<comment type="similarity">
    <text evidence="1">Belongs to the anaerobic coproporphyrinogen-III oxidase family. HemW subfamily.</text>
</comment>
<dbReference type="SMART" id="SM00729">
    <property type="entry name" value="Elp3"/>
    <property type="match status" value="1"/>
</dbReference>
<dbReference type="GO" id="GO:0046872">
    <property type="term" value="F:metal ion binding"/>
    <property type="evidence" value="ECO:0007669"/>
    <property type="project" value="UniProtKB-UniRule"/>
</dbReference>
<sequence length="375" mass="43807">MAKSVYIHIPFCQRICNYCDFVKRVSKRETIDQYIEALRTEIELYKPYEELDTLYIGGGTPSILTIQQLKQIEMMIDDYFILSEGCEFTVECNPEHVTEERVLLFKEMGVNRISLGVQTFNDRHLKLLNRGHTKEDVIRSVALLRQHGFDQINIDLIYAIPGQTLTELQDDLNMIKELNLEHVSAYSLILEEKTVFEKWLKEGKIDLVDNELEAKMFDYVMDALNKDGYHHYEISNFCKEGYESKHNKVYWSNDRYYGFGVGASGYLSTKRYYNVRHVNQYLRALNNNSKPLEQEDELSLEEQISEELILGLRLIRGVNLNDFKNKYNKSVFDCFPSEIKLLSEKGLIHIESDHLSLTKEGLLKGNDVFVEFLKS</sequence>
<dbReference type="PROSITE" id="PS51918">
    <property type="entry name" value="RADICAL_SAM"/>
    <property type="match status" value="1"/>
</dbReference>
<dbReference type="SFLD" id="SFLDS00029">
    <property type="entry name" value="Radical_SAM"/>
    <property type="match status" value="1"/>
</dbReference>
<keyword evidence="3" id="KW-0411">Iron-sulfur</keyword>
<feature type="domain" description="Radical SAM core" evidence="4">
    <location>
        <begin position="1"/>
        <end position="230"/>
    </location>
</feature>
<dbReference type="RefSeq" id="WP_008826226.1">
    <property type="nucleotide sequence ID" value="NZ_AFNU02000001.1"/>
</dbReference>
<dbReference type="PANTHER" id="PTHR13932">
    <property type="entry name" value="COPROPORPHYRINIGEN III OXIDASE"/>
    <property type="match status" value="1"/>
</dbReference>
<dbReference type="NCBIfam" id="TIGR00539">
    <property type="entry name" value="hemN_rel"/>
    <property type="match status" value="1"/>
</dbReference>
<dbReference type="SFLD" id="SFLDG01082">
    <property type="entry name" value="B12-binding_domain_containing"/>
    <property type="match status" value="1"/>
</dbReference>
<dbReference type="GO" id="GO:0006779">
    <property type="term" value="P:porphyrin-containing compound biosynthetic process"/>
    <property type="evidence" value="ECO:0007669"/>
    <property type="project" value="InterPro"/>
</dbReference>
<dbReference type="InterPro" id="IPR010723">
    <property type="entry name" value="HemN_C"/>
</dbReference>
<evidence type="ECO:0000259" key="4">
    <source>
        <dbReference type="PROSITE" id="PS51918"/>
    </source>
</evidence>
<keyword evidence="3" id="KW-0963">Cytoplasm</keyword>
<name>U2FRS8_9MOLU</name>
<reference evidence="5 6" key="2">
    <citation type="journal article" date="2013" name="PLoS ONE">
        <title>INDIGO - INtegrated Data Warehouse of MIcrobial GenOmes with Examples from the Red Sea Extremophiles.</title>
        <authorList>
            <person name="Alam I."/>
            <person name="Antunes A."/>
            <person name="Kamau A.A."/>
            <person name="Ba Alawi W."/>
            <person name="Kalkatawi M."/>
            <person name="Stingl U."/>
            <person name="Bajic V.B."/>
        </authorList>
    </citation>
    <scope>NUCLEOTIDE SEQUENCE [LARGE SCALE GENOMIC DNA]</scope>
    <source>
        <strain evidence="5 6">SSD-17B</strain>
    </source>
</reference>
<accession>U2FRS8</accession>
<evidence type="ECO:0000256" key="2">
    <source>
        <dbReference type="ARBA" id="ARBA00017228"/>
    </source>
</evidence>
<dbReference type="InterPro" id="IPR023404">
    <property type="entry name" value="rSAM_horseshoe"/>
</dbReference>
<dbReference type="Pfam" id="PF06969">
    <property type="entry name" value="HemN_C"/>
    <property type="match status" value="1"/>
</dbReference>
<dbReference type="CDD" id="cd01335">
    <property type="entry name" value="Radical_SAM"/>
    <property type="match status" value="1"/>
</dbReference>
<comment type="subcellular location">
    <subcellularLocation>
        <location evidence="3">Cytoplasm</location>
    </subcellularLocation>
</comment>
<dbReference type="SUPFAM" id="SSF102114">
    <property type="entry name" value="Radical SAM enzymes"/>
    <property type="match status" value="1"/>
</dbReference>